<sequence>MKFLILFITLVLQHYRGINRSTTTSRSFSKWFYLFQGRPWLQKLGRTGRYILIVFIPSIVIGGCFIIIEDQLLGLPAIILEVALLLYVLSHADFERHVTQYRKDLENGDVQGAYRCAEQYLSIPEIELSDELAKMHDQVCHTILHRWFEFFFLMIFWFLVLGVPGVLLAWFSLQYSQLVHCEEKAWRPMHWLSWIPARLLGLTFALTGNFVQGVVIWKQTLWKGRAPADIVLYKVALASLSGKNDKESCMDAMTNAEANTKVACDQMLELQMLHRRSAIVWLVIIALITIVGGTLFKVSYLSGL</sequence>
<dbReference type="GO" id="GO:0005886">
    <property type="term" value="C:plasma membrane"/>
    <property type="evidence" value="ECO:0007669"/>
    <property type="project" value="TreeGrafter"/>
</dbReference>
<dbReference type="EMBL" id="FO203512">
    <property type="protein sequence ID" value="CCK77161.1"/>
    <property type="molecule type" value="Genomic_DNA"/>
</dbReference>
<dbReference type="Pfam" id="PF17113">
    <property type="entry name" value="AmpE"/>
    <property type="match status" value="1"/>
</dbReference>
<name>R4YPS3_OLEAN</name>
<gene>
    <name evidence="2" type="ORF">OLEAN_C29850</name>
</gene>
<dbReference type="GO" id="GO:0046677">
    <property type="term" value="P:response to antibiotic"/>
    <property type="evidence" value="ECO:0007669"/>
    <property type="project" value="TreeGrafter"/>
</dbReference>
<feature type="transmembrane region" description="Helical" evidence="1">
    <location>
        <begin position="50"/>
        <end position="68"/>
    </location>
</feature>
<evidence type="ECO:0000256" key="1">
    <source>
        <dbReference type="SAM" id="Phobius"/>
    </source>
</evidence>
<dbReference type="AlphaFoldDB" id="R4YPS3"/>
<dbReference type="PANTHER" id="PTHR38684:SF1">
    <property type="entry name" value="PROTEIN AMPE"/>
    <property type="match status" value="1"/>
</dbReference>
<proteinExistence type="predicted"/>
<reference evidence="2 3" key="1">
    <citation type="journal article" date="2013" name="Nat. Commun.">
        <title>Genome sequence and functional genomic analysis of the oil-degrading bacterium Oleispira antarctica.</title>
        <authorList>
            <person name="Kube M."/>
            <person name="Chernikova T.N."/>
            <person name="Al-Ramahi Y."/>
            <person name="Beloqui A."/>
            <person name="Lopez-Cortez N."/>
            <person name="Guazzaroni M.E."/>
            <person name="Heipieper H.J."/>
            <person name="Klages S."/>
            <person name="Kotsyurbenko O.R."/>
            <person name="Langer I."/>
            <person name="Nechitaylo T.Y."/>
            <person name="Lunsdorf H."/>
            <person name="Fernandez M."/>
            <person name="Juarez S."/>
            <person name="Ciordia S."/>
            <person name="Singer A."/>
            <person name="Kagan O."/>
            <person name="Egorova O."/>
            <person name="Petit P.A."/>
            <person name="Stogios P."/>
            <person name="Kim Y."/>
            <person name="Tchigvintsev A."/>
            <person name="Flick R."/>
            <person name="Denaro R."/>
            <person name="Genovese M."/>
            <person name="Albar J.P."/>
            <person name="Reva O.N."/>
            <person name="Martinez-Gomariz M."/>
            <person name="Tran H."/>
            <person name="Ferrer M."/>
            <person name="Savchenko A."/>
            <person name="Yakunin A.F."/>
            <person name="Yakimov M.M."/>
            <person name="Golyshina O.V."/>
            <person name="Reinhardt R."/>
            <person name="Golyshin P.N."/>
        </authorList>
    </citation>
    <scope>NUCLEOTIDE SEQUENCE [LARGE SCALE GENOMIC DNA]</scope>
</reference>
<feature type="transmembrane region" description="Helical" evidence="1">
    <location>
        <begin position="150"/>
        <end position="171"/>
    </location>
</feature>
<protein>
    <recommendedName>
        <fullName evidence="4">Regulatory signaling modulator protein AmpE</fullName>
    </recommendedName>
</protein>
<evidence type="ECO:0000313" key="3">
    <source>
        <dbReference type="Proteomes" id="UP000032749"/>
    </source>
</evidence>
<dbReference type="InterPro" id="IPR052966">
    <property type="entry name" value="Beta-lactamase_Reg"/>
</dbReference>
<feature type="transmembrane region" description="Helical" evidence="1">
    <location>
        <begin position="74"/>
        <end position="94"/>
    </location>
</feature>
<keyword evidence="1" id="KW-1133">Transmembrane helix</keyword>
<accession>R4YPS3</accession>
<evidence type="ECO:0000313" key="2">
    <source>
        <dbReference type="EMBL" id="CCK77161.1"/>
    </source>
</evidence>
<dbReference type="STRING" id="698738.OLEAN_C29850"/>
<feature type="transmembrane region" description="Helical" evidence="1">
    <location>
        <begin position="191"/>
        <end position="217"/>
    </location>
</feature>
<feature type="transmembrane region" description="Helical" evidence="1">
    <location>
        <begin position="278"/>
        <end position="296"/>
    </location>
</feature>
<keyword evidence="3" id="KW-1185">Reference proteome</keyword>
<dbReference type="HOGENOM" id="CLU_054212_2_0_6"/>
<keyword evidence="1" id="KW-0472">Membrane</keyword>
<keyword evidence="1" id="KW-0812">Transmembrane</keyword>
<dbReference type="Proteomes" id="UP000032749">
    <property type="component" value="Chromosome"/>
</dbReference>
<evidence type="ECO:0008006" key="4">
    <source>
        <dbReference type="Google" id="ProtNLM"/>
    </source>
</evidence>
<dbReference type="InterPro" id="IPR031347">
    <property type="entry name" value="AmpE"/>
</dbReference>
<dbReference type="KEGG" id="oai:OLEAN_C29850"/>
<dbReference type="OrthoDB" id="9811967at2"/>
<organism evidence="2 3">
    <name type="scientific">Oleispira antarctica RB-8</name>
    <dbReference type="NCBI Taxonomy" id="698738"/>
    <lineage>
        <taxon>Bacteria</taxon>
        <taxon>Pseudomonadati</taxon>
        <taxon>Pseudomonadota</taxon>
        <taxon>Gammaproteobacteria</taxon>
        <taxon>Oceanospirillales</taxon>
        <taxon>Oceanospirillaceae</taxon>
        <taxon>Oleispira</taxon>
    </lineage>
</organism>
<dbReference type="PANTHER" id="PTHR38684">
    <property type="entry name" value="PROTEIN AMPE"/>
    <property type="match status" value="1"/>
</dbReference>